<dbReference type="AlphaFoldDB" id="A0A840L9A4"/>
<dbReference type="PANTHER" id="PTHR33525">
    <property type="match status" value="1"/>
</dbReference>
<proteinExistence type="predicted"/>
<protein>
    <submittedName>
        <fullName evidence="2">EAL and modified HD-GYP domain-containing signal transduction protein</fullName>
    </submittedName>
</protein>
<dbReference type="InterPro" id="IPR052340">
    <property type="entry name" value="RNase_Y/CdgJ"/>
</dbReference>
<reference evidence="2 3" key="1">
    <citation type="submission" date="2020-08" db="EMBL/GenBank/DDBJ databases">
        <title>Functional genomics of gut bacteria from endangered species of beetles.</title>
        <authorList>
            <person name="Carlos-Shanley C."/>
        </authorList>
    </citation>
    <scope>NUCLEOTIDE SEQUENCE [LARGE SCALE GENOMIC DNA]</scope>
    <source>
        <strain evidence="2 3">S00239</strain>
    </source>
</reference>
<evidence type="ECO:0000313" key="2">
    <source>
        <dbReference type="EMBL" id="MBB4843333.1"/>
    </source>
</evidence>
<organism evidence="2 3">
    <name type="scientific">Roseateles oligotrophus</name>
    <dbReference type="NCBI Taxonomy" id="1769250"/>
    <lineage>
        <taxon>Bacteria</taxon>
        <taxon>Pseudomonadati</taxon>
        <taxon>Pseudomonadota</taxon>
        <taxon>Betaproteobacteria</taxon>
        <taxon>Burkholderiales</taxon>
        <taxon>Sphaerotilaceae</taxon>
        <taxon>Roseateles</taxon>
    </lineage>
</organism>
<name>A0A840L9A4_9BURK</name>
<gene>
    <name evidence="2" type="ORF">HNP55_001852</name>
</gene>
<accession>A0A840L9A4</accession>
<feature type="domain" description="HDOD" evidence="1">
    <location>
        <begin position="226"/>
        <end position="412"/>
    </location>
</feature>
<dbReference type="RefSeq" id="WP_184298486.1">
    <property type="nucleotide sequence ID" value="NZ_JACHLP010000003.1"/>
</dbReference>
<dbReference type="PROSITE" id="PS51833">
    <property type="entry name" value="HDOD"/>
    <property type="match status" value="1"/>
</dbReference>
<dbReference type="InterPro" id="IPR013976">
    <property type="entry name" value="HDOD"/>
</dbReference>
<comment type="caution">
    <text evidence="2">The sequence shown here is derived from an EMBL/GenBank/DDBJ whole genome shotgun (WGS) entry which is preliminary data.</text>
</comment>
<evidence type="ECO:0000313" key="3">
    <source>
        <dbReference type="Proteomes" id="UP000562027"/>
    </source>
</evidence>
<keyword evidence="3" id="KW-1185">Reference proteome</keyword>
<evidence type="ECO:0000259" key="1">
    <source>
        <dbReference type="PROSITE" id="PS51833"/>
    </source>
</evidence>
<dbReference type="SUPFAM" id="SSF109604">
    <property type="entry name" value="HD-domain/PDEase-like"/>
    <property type="match status" value="1"/>
</dbReference>
<dbReference type="Gene3D" id="1.10.3210.10">
    <property type="entry name" value="Hypothetical protein af1432"/>
    <property type="match status" value="1"/>
</dbReference>
<dbReference type="PANTHER" id="PTHR33525:SF4">
    <property type="entry name" value="CYCLIC DI-GMP PHOSPHODIESTERASE CDGJ"/>
    <property type="match status" value="1"/>
</dbReference>
<dbReference type="EMBL" id="JACHLP010000003">
    <property type="protein sequence ID" value="MBB4843333.1"/>
    <property type="molecule type" value="Genomic_DNA"/>
</dbReference>
<sequence>MRTALPKPAANGEAGLCTVVGARRPLVSAKGALAGFDFQLGEALLARLLQRRDAAAGAAQCGALLAAMRQCIQQGFVALTELPLAWLLRCEQPGVVLPGMYLLIRPGAEMPAAEQAQALLGRLRQGGALLGWRLEHAPALAALGRPDFIVPVLQNGGTGQGEMSEAARRHALRLAGQSYPQTPGLPLLLLDLPDVDAMEALLAPPVALATCRLDAGSGELAAGHVLPPQARALMQLLARLVRDEDVALLAADIKADAALSVRMLQYLNSAGATPGRTLESIEQAVMVLGRDALYRWTSQMLIRLSPARPAVQALQALALARARLLEMLARAAGDARPEALYLLGLASVLPQLLHCSPAEAAAMLQLPAEASQALLAQAGPWAPYLQMAQALDAAETEQVNALAMPFGGLQAVQAMSIKAWLPD</sequence>
<dbReference type="Pfam" id="PF08668">
    <property type="entry name" value="HDOD"/>
    <property type="match status" value="1"/>
</dbReference>
<dbReference type="Proteomes" id="UP000562027">
    <property type="component" value="Unassembled WGS sequence"/>
</dbReference>